<dbReference type="InterPro" id="IPR011051">
    <property type="entry name" value="RmlC_Cupin_sf"/>
</dbReference>
<evidence type="ECO:0000313" key="3">
    <source>
        <dbReference type="EMBL" id="ACB74656.1"/>
    </source>
</evidence>
<name>B1ZRX7_OPITP</name>
<feature type="domain" description="Cupin type-2" evidence="2">
    <location>
        <begin position="264"/>
        <end position="326"/>
    </location>
</feature>
<dbReference type="KEGG" id="ote:Oter_1371"/>
<dbReference type="AlphaFoldDB" id="B1ZRX7"/>
<dbReference type="Gene3D" id="2.60.120.10">
    <property type="entry name" value="Jelly Rolls"/>
    <property type="match status" value="2"/>
</dbReference>
<protein>
    <submittedName>
        <fullName evidence="3">Cupin 2 conserved barrel domain protein</fullName>
    </submittedName>
</protein>
<dbReference type="STRING" id="452637.Oter_1371"/>
<dbReference type="Proteomes" id="UP000007013">
    <property type="component" value="Chromosome"/>
</dbReference>
<reference evidence="3 4" key="1">
    <citation type="journal article" date="2011" name="J. Bacteriol.">
        <title>Genome sequence of the verrucomicrobium Opitutus terrae PB90-1, an abundant inhabitant of rice paddy soil ecosystems.</title>
        <authorList>
            <person name="van Passel M.W."/>
            <person name="Kant R."/>
            <person name="Palva A."/>
            <person name="Copeland A."/>
            <person name="Lucas S."/>
            <person name="Lapidus A."/>
            <person name="Glavina del Rio T."/>
            <person name="Pitluck S."/>
            <person name="Goltsman E."/>
            <person name="Clum A."/>
            <person name="Sun H."/>
            <person name="Schmutz J."/>
            <person name="Larimer F.W."/>
            <person name="Land M.L."/>
            <person name="Hauser L."/>
            <person name="Kyrpides N."/>
            <person name="Mikhailova N."/>
            <person name="Richardson P.P."/>
            <person name="Janssen P.H."/>
            <person name="de Vos W.M."/>
            <person name="Smidt H."/>
        </authorList>
    </citation>
    <scope>NUCLEOTIDE SEQUENCE [LARGE SCALE GENOMIC DNA]</scope>
    <source>
        <strain evidence="4">DSM 11246 / JCM 15787 / PB90-1</strain>
    </source>
</reference>
<evidence type="ECO:0000313" key="4">
    <source>
        <dbReference type="Proteomes" id="UP000007013"/>
    </source>
</evidence>
<dbReference type="EMBL" id="CP001032">
    <property type="protein sequence ID" value="ACB74656.1"/>
    <property type="molecule type" value="Genomic_DNA"/>
</dbReference>
<organism evidence="3 4">
    <name type="scientific">Opitutus terrae (strain DSM 11246 / JCM 15787 / PB90-1)</name>
    <dbReference type="NCBI Taxonomy" id="452637"/>
    <lineage>
        <taxon>Bacteria</taxon>
        <taxon>Pseudomonadati</taxon>
        <taxon>Verrucomicrobiota</taxon>
        <taxon>Opitutia</taxon>
        <taxon>Opitutales</taxon>
        <taxon>Opitutaceae</taxon>
        <taxon>Opitutus</taxon>
    </lineage>
</organism>
<dbReference type="Pfam" id="PF07883">
    <property type="entry name" value="Cupin_2"/>
    <property type="match status" value="2"/>
</dbReference>
<keyword evidence="1" id="KW-0479">Metal-binding</keyword>
<feature type="domain" description="Cupin type-2" evidence="2">
    <location>
        <begin position="84"/>
        <end position="151"/>
    </location>
</feature>
<dbReference type="InterPro" id="IPR014710">
    <property type="entry name" value="RmlC-like_jellyroll"/>
</dbReference>
<keyword evidence="4" id="KW-1185">Reference proteome</keyword>
<gene>
    <name evidence="3" type="ordered locus">Oter_1371</name>
</gene>
<dbReference type="SUPFAM" id="SSF51182">
    <property type="entry name" value="RmlC-like cupins"/>
    <property type="match status" value="1"/>
</dbReference>
<dbReference type="PANTHER" id="PTHR35848">
    <property type="entry name" value="OXALATE-BINDING PROTEIN"/>
    <property type="match status" value="1"/>
</dbReference>
<sequence>MRVQRQDCGKAVLAMTRLGVARGGPGSQLRDVTTVNLSALPWQEVKSPTGKFHSFFCNVSLALGGKPNTGTWGGGHPFDVQLRRIPPGASVCPYHGHLGQWELFVVRQGEATVRTPEGRFPVRTSEVFYHPPGCPHQLTNTGHDPLEVMIITDNPPLDSCFYPDSNKRSLRPPGLVFRAQEIHYFEGEDEVPPGAPPFRAAPSPVSVPIAPFAERRVHPDDLRWDEWGSPGGKFVAASKELSVALGAKRNTPTGLGGHPFELELQRLRPGQCGCPFHSHAAEWELYVILGGEATVRANEETQTLRAGDVVLHPPGEAHQIRNASATEDLLFHVLADNAPVEYWYYPDTKKWGLRSPRKFFHLQEVDYWAGEE</sequence>
<dbReference type="InterPro" id="IPR051610">
    <property type="entry name" value="GPI/OXD"/>
</dbReference>
<dbReference type="GO" id="GO:0046872">
    <property type="term" value="F:metal ion binding"/>
    <property type="evidence" value="ECO:0007669"/>
    <property type="project" value="UniProtKB-KW"/>
</dbReference>
<dbReference type="InterPro" id="IPR013096">
    <property type="entry name" value="Cupin_2"/>
</dbReference>
<proteinExistence type="predicted"/>
<evidence type="ECO:0000259" key="2">
    <source>
        <dbReference type="Pfam" id="PF07883"/>
    </source>
</evidence>
<dbReference type="eggNOG" id="COG3837">
    <property type="taxonomic scope" value="Bacteria"/>
</dbReference>
<dbReference type="HOGENOM" id="CLU_743615_0_0_0"/>
<accession>B1ZRX7</accession>
<evidence type="ECO:0000256" key="1">
    <source>
        <dbReference type="ARBA" id="ARBA00022723"/>
    </source>
</evidence>